<dbReference type="InterPro" id="IPR052046">
    <property type="entry name" value="GH57_Enzymes"/>
</dbReference>
<name>A0AAU9F2E2_9BACT</name>
<dbReference type="InterPro" id="IPR011013">
    <property type="entry name" value="Gal_mutarotase_sf_dom"/>
</dbReference>
<dbReference type="GO" id="GO:0003824">
    <property type="term" value="F:catalytic activity"/>
    <property type="evidence" value="ECO:0007669"/>
    <property type="project" value="InterPro"/>
</dbReference>
<dbReference type="AlphaFoldDB" id="A0AAU9F2E2"/>
<dbReference type="InterPro" id="IPR011330">
    <property type="entry name" value="Glyco_hydro/deAcase_b/a-brl"/>
</dbReference>
<evidence type="ECO:0000259" key="4">
    <source>
        <dbReference type="Pfam" id="PF09094"/>
    </source>
</evidence>
<dbReference type="Gene3D" id="2.70.98.10">
    <property type="match status" value="1"/>
</dbReference>
<dbReference type="KEGG" id="dmp:FAK_35640"/>
<protein>
    <submittedName>
        <fullName evidence="6">Alpha-amylase</fullName>
    </submittedName>
</protein>
<dbReference type="SUPFAM" id="SSF88713">
    <property type="entry name" value="Glycoside hydrolase/deacetylase"/>
    <property type="match status" value="1"/>
</dbReference>
<reference evidence="7" key="1">
    <citation type="journal article" date="2023" name="Arch. Microbiol.">
        <title>Desulfoferula mesophilus gen. nov. sp. nov., a mesophilic sulfate-reducing bacterium isolated from a brackish lake sediment.</title>
        <authorList>
            <person name="Watanabe T."/>
            <person name="Yabe T."/>
            <person name="Tsuji J.M."/>
            <person name="Fukui M."/>
        </authorList>
    </citation>
    <scope>NUCLEOTIDE SEQUENCE [LARGE SCALE GENOMIC DNA]</scope>
    <source>
        <strain evidence="7">12FAK</strain>
    </source>
</reference>
<dbReference type="Gene3D" id="3.20.110.20">
    <property type="match status" value="1"/>
</dbReference>
<evidence type="ECO:0000259" key="5">
    <source>
        <dbReference type="Pfam" id="PF09095"/>
    </source>
</evidence>
<feature type="domain" description="Alpha-amylase/4-alpha-glucanotransferase C-terminal" evidence="5">
    <location>
        <begin position="417"/>
        <end position="712"/>
    </location>
</feature>
<dbReference type="InterPro" id="IPR015179">
    <property type="entry name" value="A-amylase/a-glucTrfase_C"/>
</dbReference>
<dbReference type="InterPro" id="IPR014718">
    <property type="entry name" value="GH-type_carb-bd"/>
</dbReference>
<dbReference type="Pfam" id="PF09094">
    <property type="entry name" value="AmyA-A_glucT_m"/>
    <property type="match status" value="1"/>
</dbReference>
<keyword evidence="2" id="KW-0119">Carbohydrate metabolism</keyword>
<proteinExistence type="inferred from homology"/>
<evidence type="ECO:0000256" key="2">
    <source>
        <dbReference type="ARBA" id="ARBA00023277"/>
    </source>
</evidence>
<feature type="domain" description="Glycoside hydrolase family 57 N-terminal" evidence="3">
    <location>
        <begin position="19"/>
        <end position="278"/>
    </location>
</feature>
<gene>
    <name evidence="6" type="ORF">FAK_35640</name>
</gene>
<comment type="similarity">
    <text evidence="1">Belongs to the glycosyl hydrolase 57 family.</text>
</comment>
<dbReference type="GO" id="GO:0005975">
    <property type="term" value="P:carbohydrate metabolic process"/>
    <property type="evidence" value="ECO:0007669"/>
    <property type="project" value="InterPro"/>
</dbReference>
<feature type="domain" description="Alpha-amylase/4-alpha-glucanotransferase central" evidence="4">
    <location>
        <begin position="324"/>
        <end position="399"/>
    </location>
</feature>
<keyword evidence="7" id="KW-1185">Reference proteome</keyword>
<dbReference type="Pfam" id="PF09095">
    <property type="entry name" value="AmyA-gluTrfs_C"/>
    <property type="match status" value="1"/>
</dbReference>
<dbReference type="EMBL" id="AP028679">
    <property type="protein sequence ID" value="BEQ16498.1"/>
    <property type="molecule type" value="Genomic_DNA"/>
</dbReference>
<dbReference type="CDD" id="cd10793">
    <property type="entry name" value="GH57N_TLGT_like"/>
    <property type="match status" value="1"/>
</dbReference>
<dbReference type="InterPro" id="IPR004300">
    <property type="entry name" value="Glyco_hydro_57_N"/>
</dbReference>
<evidence type="ECO:0000313" key="7">
    <source>
        <dbReference type="Proteomes" id="UP001366166"/>
    </source>
</evidence>
<dbReference type="InterPro" id="IPR015178">
    <property type="entry name" value="A-amylase/a-glucTrfase_central"/>
</dbReference>
<dbReference type="GO" id="GO:0030246">
    <property type="term" value="F:carbohydrate binding"/>
    <property type="evidence" value="ECO:0007669"/>
    <property type="project" value="InterPro"/>
</dbReference>
<accession>A0AAU9F2E2</accession>
<dbReference type="Proteomes" id="UP001366166">
    <property type="component" value="Chromosome"/>
</dbReference>
<sequence length="720" mass="80859">MSLMSDAPAALGGKMNLLMVLHAHQPVGNFPWVLAKAVAECYQPVVQALAAYPEIRCGLHFSGPLLQYMLANHQELIQTISALVARGQVEMLSGGFYEPLLASIPARDALDQMAMMNQATRQIFGQKPRGFWLAERIWEPALPAKLAPAGLHYTLVDDTHFYYAGLDEAAMYGYHLTEREGHTLALFPTNKQLRYTIPFQEPARTVDFLGRAYAAHGATCATYGDDMEKFGLWPETWEWVFGKGWLVKFFEKILEASDWLATTTPSDFLDSHQAAGRVYPPTASYEEMLTWALPAEASAELESIIHELEEEGRFEKMRRFLRGGQWDNFLIKYRESNLMHKRMLWVSDKVAAAGEKDQARDHLMQAQCNCAYWHGLFGGLYLGHLRQAVHEHLIAAEDILDRAAHGEGPWAECAVADLDRDSNDEVVLSGPALDAVVHPAYGGSVSVLDLRKRRFNLADTLSRRFEAYHEKLTQAVREQASEAQTCHTQDEGVASIHDRVVFKEAHLENYLVYDWYDRACFQDHLLAPRANLDNFSRPDYGEWGDLVTGRYELLDSGAHGEEAWCRLERASHLFAPGGPYPLGMAKGFDLGPGPRLAASYKVRTSDQATPAFRLAVELNFTLLSASDPGKRLERGDERHSLDRSWELPEVEEITLVNATDRFSLRFTPSQAATVWHFPVETVSNSESGLERTYQGSSLSFIWEVPGGAGEWEFGLALELQ</sequence>
<dbReference type="SUPFAM" id="SSF88688">
    <property type="entry name" value="Families 57/38 glycoside transferase middle domain"/>
    <property type="match status" value="1"/>
</dbReference>
<dbReference type="Pfam" id="PF03065">
    <property type="entry name" value="Glyco_hydro_57"/>
    <property type="match status" value="1"/>
</dbReference>
<dbReference type="PANTHER" id="PTHR36306:SF1">
    <property type="entry name" value="ALPHA-AMYLASE-RELATED"/>
    <property type="match status" value="1"/>
</dbReference>
<dbReference type="PANTHER" id="PTHR36306">
    <property type="entry name" value="ALPHA-AMYLASE-RELATED-RELATED"/>
    <property type="match status" value="1"/>
</dbReference>
<evidence type="ECO:0000259" key="3">
    <source>
        <dbReference type="Pfam" id="PF03065"/>
    </source>
</evidence>
<evidence type="ECO:0000256" key="1">
    <source>
        <dbReference type="ARBA" id="ARBA00006821"/>
    </source>
</evidence>
<dbReference type="SUPFAM" id="SSF74650">
    <property type="entry name" value="Galactose mutarotase-like"/>
    <property type="match status" value="1"/>
</dbReference>
<evidence type="ECO:0000313" key="6">
    <source>
        <dbReference type="EMBL" id="BEQ16498.1"/>
    </source>
</evidence>
<organism evidence="6 7">
    <name type="scientific">Desulfoferula mesophila</name>
    <dbReference type="NCBI Taxonomy" id="3058419"/>
    <lineage>
        <taxon>Bacteria</taxon>
        <taxon>Pseudomonadati</taxon>
        <taxon>Thermodesulfobacteriota</taxon>
        <taxon>Desulfarculia</taxon>
        <taxon>Desulfarculales</taxon>
        <taxon>Desulfarculaceae</taxon>
        <taxon>Desulfoferula</taxon>
    </lineage>
</organism>
<dbReference type="InterPro" id="IPR028995">
    <property type="entry name" value="Glyco_hydro_57/38_cen_sf"/>
</dbReference>